<accession>A0A9Q4B007</accession>
<proteinExistence type="predicted"/>
<sequence length="139" mass="15962">MLGKLNRWVMVMSLISFFCILSSCSNTKNISDNYPFLNDTEDNAPVTLLFSNESDLAEEHIYYDALIDVQQSYPDKLSNVIVISQEEDELIDYYNIDTYPTLLILDDLHIKLRIEGPQGLANIYEEVEFILLNSLEKAS</sequence>
<feature type="chain" id="PRO_5040259278" description="Small peptidoglycan-associated lipoprotein" evidence="1">
    <location>
        <begin position="29"/>
        <end position="139"/>
    </location>
</feature>
<keyword evidence="3" id="KW-1185">Reference proteome</keyword>
<comment type="caution">
    <text evidence="2">The sequence shown here is derived from an EMBL/GenBank/DDBJ whole genome shotgun (WGS) entry which is preliminary data.</text>
</comment>
<name>A0A9Q4B007_SALAG</name>
<organism evidence="2 3">
    <name type="scientific">Salipaludibacillus agaradhaerens</name>
    <name type="common">Bacillus agaradhaerens</name>
    <dbReference type="NCBI Taxonomy" id="76935"/>
    <lineage>
        <taxon>Bacteria</taxon>
        <taxon>Bacillati</taxon>
        <taxon>Bacillota</taxon>
        <taxon>Bacilli</taxon>
        <taxon>Bacillales</taxon>
        <taxon>Bacillaceae</taxon>
    </lineage>
</organism>
<gene>
    <name evidence="2" type="ORF">HXA33_04960</name>
</gene>
<keyword evidence="1" id="KW-0732">Signal</keyword>
<evidence type="ECO:0008006" key="4">
    <source>
        <dbReference type="Google" id="ProtNLM"/>
    </source>
</evidence>
<evidence type="ECO:0000313" key="3">
    <source>
        <dbReference type="Proteomes" id="UP001057753"/>
    </source>
</evidence>
<evidence type="ECO:0000256" key="1">
    <source>
        <dbReference type="SAM" id="SignalP"/>
    </source>
</evidence>
<dbReference type="PROSITE" id="PS51257">
    <property type="entry name" value="PROKAR_LIPOPROTEIN"/>
    <property type="match status" value="1"/>
</dbReference>
<reference evidence="2" key="1">
    <citation type="submission" date="2020-06" db="EMBL/GenBank/DDBJ databases">
        <title>Insight into the genomes of haloalkaliphilic bacilli from Kenyan soda lakes.</title>
        <authorList>
            <person name="Mwirichia R."/>
            <person name="Villamizar G.C."/>
            <person name="Poehlein A."/>
            <person name="Mugweru J."/>
            <person name="Kipnyargis A."/>
            <person name="Kiplimo D."/>
            <person name="Orwa P."/>
            <person name="Daniel R."/>
        </authorList>
    </citation>
    <scope>NUCLEOTIDE SEQUENCE</scope>
    <source>
        <strain evidence="2">B1096_S55</strain>
    </source>
</reference>
<dbReference type="RefSeq" id="WP_257820633.1">
    <property type="nucleotide sequence ID" value="NZ_JABXYM010000001.1"/>
</dbReference>
<evidence type="ECO:0000313" key="2">
    <source>
        <dbReference type="EMBL" id="MCR6095887.1"/>
    </source>
</evidence>
<dbReference type="SUPFAM" id="SSF52833">
    <property type="entry name" value="Thioredoxin-like"/>
    <property type="match status" value="1"/>
</dbReference>
<dbReference type="InterPro" id="IPR036249">
    <property type="entry name" value="Thioredoxin-like_sf"/>
</dbReference>
<dbReference type="EMBL" id="JABXYM010000001">
    <property type="protein sequence ID" value="MCR6095887.1"/>
    <property type="molecule type" value="Genomic_DNA"/>
</dbReference>
<feature type="signal peptide" evidence="1">
    <location>
        <begin position="1"/>
        <end position="28"/>
    </location>
</feature>
<dbReference type="Gene3D" id="3.40.30.10">
    <property type="entry name" value="Glutaredoxin"/>
    <property type="match status" value="1"/>
</dbReference>
<dbReference type="AlphaFoldDB" id="A0A9Q4B007"/>
<protein>
    <recommendedName>
        <fullName evidence="4">Small peptidoglycan-associated lipoprotein</fullName>
    </recommendedName>
</protein>
<dbReference type="Proteomes" id="UP001057753">
    <property type="component" value="Unassembled WGS sequence"/>
</dbReference>